<gene>
    <name evidence="2" type="ORF">WG901_20750</name>
</gene>
<protein>
    <submittedName>
        <fullName evidence="2">Antitoxin Xre/MbcA/ParS toxin-binding domain-containing protein</fullName>
    </submittedName>
</protein>
<accession>A0ABU8S170</accession>
<dbReference type="Proteomes" id="UP001361239">
    <property type="component" value="Unassembled WGS sequence"/>
</dbReference>
<dbReference type="RefSeq" id="WP_339589031.1">
    <property type="nucleotide sequence ID" value="NZ_JBBHJZ010000005.1"/>
</dbReference>
<dbReference type="Pfam" id="PF09722">
    <property type="entry name" value="Xre_MbcA_ParS_C"/>
    <property type="match status" value="1"/>
</dbReference>
<dbReference type="EMBL" id="JBBHJZ010000005">
    <property type="protein sequence ID" value="MEJ5979094.1"/>
    <property type="molecule type" value="Genomic_DNA"/>
</dbReference>
<sequence length="77" mass="8126">MRFRRSGDKLPADAARRQGEVTHLAFLALGGRDAAVEFLNLPDADLGGRPLDVALASAEGAARVTQAIKRLAGARTQ</sequence>
<dbReference type="InterPro" id="IPR024467">
    <property type="entry name" value="Xre/MbcA/ParS-like_toxin-bd"/>
</dbReference>
<comment type="caution">
    <text evidence="2">The sequence shown here is derived from an EMBL/GenBank/DDBJ whole genome shotgun (WGS) entry which is preliminary data.</text>
</comment>
<organism evidence="2 3">
    <name type="scientific">Novosphingobium anseongense</name>
    <dbReference type="NCBI Taxonomy" id="3133436"/>
    <lineage>
        <taxon>Bacteria</taxon>
        <taxon>Pseudomonadati</taxon>
        <taxon>Pseudomonadota</taxon>
        <taxon>Alphaproteobacteria</taxon>
        <taxon>Sphingomonadales</taxon>
        <taxon>Sphingomonadaceae</taxon>
        <taxon>Novosphingobium</taxon>
    </lineage>
</organism>
<reference evidence="2 3" key="1">
    <citation type="submission" date="2024-03" db="EMBL/GenBank/DDBJ databases">
        <authorList>
            <person name="Jo J.-H."/>
        </authorList>
    </citation>
    <scope>NUCLEOTIDE SEQUENCE [LARGE SCALE GENOMIC DNA]</scope>
    <source>
        <strain evidence="2 3">PS1R-30</strain>
    </source>
</reference>
<keyword evidence="3" id="KW-1185">Reference proteome</keyword>
<feature type="domain" description="Antitoxin Xre/MbcA/ParS-like toxin-binding" evidence="1">
    <location>
        <begin position="28"/>
        <end position="73"/>
    </location>
</feature>
<evidence type="ECO:0000313" key="3">
    <source>
        <dbReference type="Proteomes" id="UP001361239"/>
    </source>
</evidence>
<proteinExistence type="predicted"/>
<name>A0ABU8S170_9SPHN</name>
<evidence type="ECO:0000313" key="2">
    <source>
        <dbReference type="EMBL" id="MEJ5979094.1"/>
    </source>
</evidence>
<evidence type="ECO:0000259" key="1">
    <source>
        <dbReference type="Pfam" id="PF09722"/>
    </source>
</evidence>